<name>A0A1Q9C084_SYMMI</name>
<proteinExistence type="predicted"/>
<protein>
    <recommendedName>
        <fullName evidence="3">Reverse transcriptase domain-containing protein</fullName>
    </recommendedName>
</protein>
<sequence>MGVCSYPSPTSYKQLGPRSLLHTHFNGQVHLAQPRSLQIREIGDAGEEAIVLCPLRGKDAMDVLVSAERRAENEKALAIAWERPIPCPDGFLAVAAQAGDACRLLSSCVPNAGLATVELNARMLAKCRMRSGVARRRTKRKRWSATEIDPRATVLSIDAIGAFDHVSRHAMLAGLRQRPGLQPLLPYVRQFYAPDSTYVWQDADWQSHEAVLKGHAGGLQLRRILLRECASD</sequence>
<keyword evidence="2" id="KW-1185">Reference proteome</keyword>
<evidence type="ECO:0008006" key="3">
    <source>
        <dbReference type="Google" id="ProtNLM"/>
    </source>
</evidence>
<evidence type="ECO:0000313" key="1">
    <source>
        <dbReference type="EMBL" id="OLP76331.1"/>
    </source>
</evidence>
<reference evidence="1 2" key="1">
    <citation type="submission" date="2016-02" db="EMBL/GenBank/DDBJ databases">
        <title>Genome analysis of coral dinoflagellate symbionts highlights evolutionary adaptations to a symbiotic lifestyle.</title>
        <authorList>
            <person name="Aranda M."/>
            <person name="Li Y."/>
            <person name="Liew Y.J."/>
            <person name="Baumgarten S."/>
            <person name="Simakov O."/>
            <person name="Wilson M."/>
            <person name="Piel J."/>
            <person name="Ashoor H."/>
            <person name="Bougouffa S."/>
            <person name="Bajic V.B."/>
            <person name="Ryu T."/>
            <person name="Ravasi T."/>
            <person name="Bayer T."/>
            <person name="Micklem G."/>
            <person name="Kim H."/>
            <person name="Bhak J."/>
            <person name="Lajeunesse T.C."/>
            <person name="Voolstra C.R."/>
        </authorList>
    </citation>
    <scope>NUCLEOTIDE SEQUENCE [LARGE SCALE GENOMIC DNA]</scope>
    <source>
        <strain evidence="1 2">CCMP2467</strain>
    </source>
</reference>
<accession>A0A1Q9C084</accession>
<gene>
    <name evidence="1" type="ORF">AK812_SmicGene43756</name>
</gene>
<evidence type="ECO:0000313" key="2">
    <source>
        <dbReference type="Proteomes" id="UP000186817"/>
    </source>
</evidence>
<dbReference type="AlphaFoldDB" id="A0A1Q9C084"/>
<dbReference type="Proteomes" id="UP000186817">
    <property type="component" value="Unassembled WGS sequence"/>
</dbReference>
<dbReference type="OrthoDB" id="1632545at2759"/>
<dbReference type="EMBL" id="LSRX01002057">
    <property type="protein sequence ID" value="OLP76331.1"/>
    <property type="molecule type" value="Genomic_DNA"/>
</dbReference>
<comment type="caution">
    <text evidence="1">The sequence shown here is derived from an EMBL/GenBank/DDBJ whole genome shotgun (WGS) entry which is preliminary data.</text>
</comment>
<organism evidence="1 2">
    <name type="scientific">Symbiodinium microadriaticum</name>
    <name type="common">Dinoflagellate</name>
    <name type="synonym">Zooxanthella microadriatica</name>
    <dbReference type="NCBI Taxonomy" id="2951"/>
    <lineage>
        <taxon>Eukaryota</taxon>
        <taxon>Sar</taxon>
        <taxon>Alveolata</taxon>
        <taxon>Dinophyceae</taxon>
        <taxon>Suessiales</taxon>
        <taxon>Symbiodiniaceae</taxon>
        <taxon>Symbiodinium</taxon>
    </lineage>
</organism>